<dbReference type="EMBL" id="JACHBX010000005">
    <property type="protein sequence ID" value="MBB6135870.1"/>
    <property type="molecule type" value="Genomic_DNA"/>
</dbReference>
<keyword evidence="1" id="KW-0175">Coiled coil</keyword>
<evidence type="ECO:0000313" key="3">
    <source>
        <dbReference type="Proteomes" id="UP000540787"/>
    </source>
</evidence>
<gene>
    <name evidence="2" type="ORF">HD842_004047</name>
</gene>
<protein>
    <submittedName>
        <fullName evidence="2">AraC-like DNA-binding protein</fullName>
    </submittedName>
</protein>
<comment type="caution">
    <text evidence="2">The sequence shown here is derived from an EMBL/GenBank/DDBJ whole genome shotgun (WGS) entry which is preliminary data.</text>
</comment>
<evidence type="ECO:0000313" key="2">
    <source>
        <dbReference type="EMBL" id="MBB6135870.1"/>
    </source>
</evidence>
<keyword evidence="2" id="KW-0238">DNA-binding</keyword>
<evidence type="ECO:0000256" key="1">
    <source>
        <dbReference type="SAM" id="Coils"/>
    </source>
</evidence>
<dbReference type="GO" id="GO:0003677">
    <property type="term" value="F:DNA binding"/>
    <property type="evidence" value="ECO:0007669"/>
    <property type="project" value="UniProtKB-KW"/>
</dbReference>
<dbReference type="AlphaFoldDB" id="A0A7W9X3K4"/>
<accession>A0A7W9X3K4</accession>
<proteinExistence type="predicted"/>
<keyword evidence="3" id="KW-1185">Reference proteome</keyword>
<name>A0A7W9X3K4_9BURK</name>
<dbReference type="Proteomes" id="UP000540787">
    <property type="component" value="Unassembled WGS sequence"/>
</dbReference>
<feature type="coiled-coil region" evidence="1">
    <location>
        <begin position="132"/>
        <end position="166"/>
    </location>
</feature>
<sequence length="184" mass="21076">MTIDARTLALHSTEARRAQIREKAKQQGLLRTIEVRRKVEEAMTNVTEEMKANGGIYPHNKGSVSSAEVARRAGIHVTTLFSPCQKELGQQVKEWVRDLKCLQIVGRVKIRRTLSERIADWKTLYEGLAQSHRDTELELQARESELELVRAELQRLKLENTSLERLLKDNNVVSIYRSSRADAN</sequence>
<reference evidence="2 3" key="1">
    <citation type="submission" date="2020-08" db="EMBL/GenBank/DDBJ databases">
        <title>The Agave Microbiome: Exploring the role of microbial communities in plant adaptations to desert environments.</title>
        <authorList>
            <person name="Partida-Martinez L.P."/>
        </authorList>
    </citation>
    <scope>NUCLEOTIDE SEQUENCE [LARGE SCALE GENOMIC DNA]</scope>
    <source>
        <strain evidence="2 3">AT3.2</strain>
    </source>
</reference>
<dbReference type="RefSeq" id="WP_183556628.1">
    <property type="nucleotide sequence ID" value="NZ_JACHBX010000005.1"/>
</dbReference>
<organism evidence="2 3">
    <name type="scientific">Massilia aurea</name>
    <dbReference type="NCBI Taxonomy" id="373040"/>
    <lineage>
        <taxon>Bacteria</taxon>
        <taxon>Pseudomonadati</taxon>
        <taxon>Pseudomonadota</taxon>
        <taxon>Betaproteobacteria</taxon>
        <taxon>Burkholderiales</taxon>
        <taxon>Oxalobacteraceae</taxon>
        <taxon>Telluria group</taxon>
        <taxon>Massilia</taxon>
    </lineage>
</organism>